<dbReference type="InterPro" id="IPR032808">
    <property type="entry name" value="DoxX"/>
</dbReference>
<dbReference type="InterPro" id="IPR051907">
    <property type="entry name" value="DoxX-like_oxidoreductase"/>
</dbReference>
<dbReference type="PANTHER" id="PTHR33452">
    <property type="entry name" value="OXIDOREDUCTASE CATD-RELATED"/>
    <property type="match status" value="1"/>
</dbReference>
<accession>A0ABS5PWZ0</accession>
<comment type="caution">
    <text evidence="8">The sequence shown here is derived from an EMBL/GenBank/DDBJ whole genome shotgun (WGS) entry which is preliminary data.</text>
</comment>
<name>A0ABS5PWZ0_9PSED</name>
<keyword evidence="5 7" id="KW-1133">Transmembrane helix</keyword>
<keyword evidence="3" id="KW-1003">Cell membrane</keyword>
<evidence type="ECO:0000256" key="1">
    <source>
        <dbReference type="ARBA" id="ARBA00004651"/>
    </source>
</evidence>
<keyword evidence="4 7" id="KW-0812">Transmembrane</keyword>
<organism evidence="8 9">
    <name type="scientific">Pseudomonas lalucatii</name>
    <dbReference type="NCBI Taxonomy" id="1424203"/>
    <lineage>
        <taxon>Bacteria</taxon>
        <taxon>Pseudomonadati</taxon>
        <taxon>Pseudomonadota</taxon>
        <taxon>Gammaproteobacteria</taxon>
        <taxon>Pseudomonadales</taxon>
        <taxon>Pseudomonadaceae</taxon>
        <taxon>Pseudomonas</taxon>
    </lineage>
</organism>
<dbReference type="Pfam" id="PF07681">
    <property type="entry name" value="DoxX"/>
    <property type="match status" value="1"/>
</dbReference>
<evidence type="ECO:0000256" key="5">
    <source>
        <dbReference type="ARBA" id="ARBA00022989"/>
    </source>
</evidence>
<evidence type="ECO:0000256" key="6">
    <source>
        <dbReference type="ARBA" id="ARBA00023136"/>
    </source>
</evidence>
<evidence type="ECO:0000256" key="7">
    <source>
        <dbReference type="SAM" id="Phobius"/>
    </source>
</evidence>
<proteinExistence type="inferred from homology"/>
<evidence type="ECO:0000256" key="4">
    <source>
        <dbReference type="ARBA" id="ARBA00022692"/>
    </source>
</evidence>
<evidence type="ECO:0000256" key="3">
    <source>
        <dbReference type="ARBA" id="ARBA00022475"/>
    </source>
</evidence>
<keyword evidence="9" id="KW-1185">Reference proteome</keyword>
<sequence length="125" mass="13212">MNNAIVLLARLLLAHIFVLAGINKIGGFAGTQGYMESMGVPGVLLPLVILLEVGGGLALIFGFLTRWAALALAAFSVAAALIFHTNFAEQMQMILFMKNFSMAGGLLLLYVHGAGAFSIDAMRGR</sequence>
<evidence type="ECO:0000313" key="9">
    <source>
        <dbReference type="Proteomes" id="UP001196601"/>
    </source>
</evidence>
<dbReference type="Proteomes" id="UP001196601">
    <property type="component" value="Unassembled WGS sequence"/>
</dbReference>
<dbReference type="RefSeq" id="WP_213638349.1">
    <property type="nucleotide sequence ID" value="NZ_JADPMV010000001.1"/>
</dbReference>
<dbReference type="PANTHER" id="PTHR33452:SF1">
    <property type="entry name" value="INNER MEMBRANE PROTEIN YPHA-RELATED"/>
    <property type="match status" value="1"/>
</dbReference>
<reference evidence="8 9" key="1">
    <citation type="journal article" date="2021" name="Syst. Appl. Microbiol.">
        <title>Pseudomonas lalucatii sp. nov. isolated from Vallgornera, a karstic cave in Mallorca, Western Mediterranean.</title>
        <authorList>
            <person name="Busquets A."/>
            <person name="Mulet M."/>
            <person name="Gomila M."/>
            <person name="Garcia-Valdes E."/>
        </authorList>
    </citation>
    <scope>NUCLEOTIDE SEQUENCE [LARGE SCALE GENOMIC DNA]</scope>
    <source>
        <strain evidence="8 9">R1b54</strain>
    </source>
</reference>
<feature type="transmembrane region" description="Helical" evidence="7">
    <location>
        <begin position="69"/>
        <end position="88"/>
    </location>
</feature>
<keyword evidence="6 7" id="KW-0472">Membrane</keyword>
<feature type="transmembrane region" description="Helical" evidence="7">
    <location>
        <begin position="100"/>
        <end position="119"/>
    </location>
</feature>
<protein>
    <submittedName>
        <fullName evidence="8">DoxX family protein</fullName>
    </submittedName>
</protein>
<evidence type="ECO:0000313" key="8">
    <source>
        <dbReference type="EMBL" id="MBS7660998.1"/>
    </source>
</evidence>
<comment type="subcellular location">
    <subcellularLocation>
        <location evidence="1">Cell membrane</location>
        <topology evidence="1">Multi-pass membrane protein</topology>
    </subcellularLocation>
</comment>
<gene>
    <name evidence="8" type="ORF">I0D00_03400</name>
</gene>
<dbReference type="EMBL" id="JADPMV010000001">
    <property type="protein sequence ID" value="MBS7660998.1"/>
    <property type="molecule type" value="Genomic_DNA"/>
</dbReference>
<evidence type="ECO:0000256" key="2">
    <source>
        <dbReference type="ARBA" id="ARBA00006679"/>
    </source>
</evidence>
<feature type="transmembrane region" description="Helical" evidence="7">
    <location>
        <begin position="44"/>
        <end position="64"/>
    </location>
</feature>
<comment type="similarity">
    <text evidence="2">Belongs to the DoxX family.</text>
</comment>